<proteinExistence type="predicted"/>
<reference evidence="1" key="1">
    <citation type="journal article" date="2014" name="Front. Microbiol.">
        <title>High frequency of phylogenetically diverse reductive dehalogenase-homologous genes in deep subseafloor sedimentary metagenomes.</title>
        <authorList>
            <person name="Kawai M."/>
            <person name="Futagami T."/>
            <person name="Toyoda A."/>
            <person name="Takaki Y."/>
            <person name="Nishi S."/>
            <person name="Hori S."/>
            <person name="Arai W."/>
            <person name="Tsubouchi T."/>
            <person name="Morono Y."/>
            <person name="Uchiyama I."/>
            <person name="Ito T."/>
            <person name="Fujiyama A."/>
            <person name="Inagaki F."/>
            <person name="Takami H."/>
        </authorList>
    </citation>
    <scope>NUCLEOTIDE SEQUENCE</scope>
    <source>
        <strain evidence="1">Expedition CK06-06</strain>
    </source>
</reference>
<evidence type="ECO:0000313" key="1">
    <source>
        <dbReference type="EMBL" id="GAI19419.1"/>
    </source>
</evidence>
<accession>X1NL58</accession>
<protein>
    <submittedName>
        <fullName evidence="1">Uncharacterized protein</fullName>
    </submittedName>
</protein>
<dbReference type="AlphaFoldDB" id="X1NL58"/>
<feature type="non-terminal residue" evidence="1">
    <location>
        <position position="249"/>
    </location>
</feature>
<comment type="caution">
    <text evidence="1">The sequence shown here is derived from an EMBL/GenBank/DDBJ whole genome shotgun (WGS) entry which is preliminary data.</text>
</comment>
<sequence>MLTAKLILERLDRDGRLLERREQLSKSFTKGFLELLYLAHAQITAGAPYNMTDIYGNARTVDSQAISAARQFKENLRIGAPAGIAHVFCLVGNELDSASEFLKGEMEASKIGIQVGRGDTAVTPTDTKLENRIYHGRQGIDGAPVLYTCYNTGDDEDGHHGIYPDFQEGQSFQVAVPLHLTSVKLKVFRTGTPGDITVAIQKADADGKPDGVDLVTKDVNCDAIAAASPGEWVTWTFAASIALEPWPTT</sequence>
<dbReference type="EMBL" id="BARV01022343">
    <property type="protein sequence ID" value="GAI19419.1"/>
    <property type="molecule type" value="Genomic_DNA"/>
</dbReference>
<organism evidence="1">
    <name type="scientific">marine sediment metagenome</name>
    <dbReference type="NCBI Taxonomy" id="412755"/>
    <lineage>
        <taxon>unclassified sequences</taxon>
        <taxon>metagenomes</taxon>
        <taxon>ecological metagenomes</taxon>
    </lineage>
</organism>
<gene>
    <name evidence="1" type="ORF">S06H3_36854</name>
</gene>
<name>X1NL58_9ZZZZ</name>